<sequence length="424" mass="47226">MGEALNALENASRRELQALAKKLQLCRANAKSNVIVSHAIQFMDNHPKNGEQQVLDALGGSGTTVSVTSPVTTKLNTKKEAESRKQPEEEGNKQPEDESDKQPEEESDKQPEEHSDKQPDDKSDKQIEDQSDKQPEDEPETKSASAATNRVMPMDKDKSKSKHVPFDTATITSPPIAAPSAKSSKPIVTASSLPKKSSTTTVKTQPTSVENKKVDGRKKGTTATTKSASISKKVESKKDTTATTKSASISKKVESKKARKAVEALVKSVADLTFVGESRVRCSTTGHEMLADVNIINMYLHGKRYQKARNLKLSFAKYAPMFVDHPDETKTDMLWCNVTESTIARDEKRVQDHMTAPKYQKQLSSWKKHEAAKKKKEEEENERREARIQMAKRKRLEAAKENDDNAVVSERPMKRKRLATNLDK</sequence>
<protein>
    <submittedName>
        <fullName evidence="2">Uncharacterized protein</fullName>
    </submittedName>
</protein>
<dbReference type="EMBL" id="QLLG01000252">
    <property type="protein sequence ID" value="RMX65385.1"/>
    <property type="molecule type" value="Genomic_DNA"/>
</dbReference>
<feature type="compositionally biased region" description="Basic and acidic residues" evidence="1">
    <location>
        <begin position="375"/>
        <end position="387"/>
    </location>
</feature>
<organism evidence="2 3">
    <name type="scientific">Peronospora effusa</name>
    <dbReference type="NCBI Taxonomy" id="542832"/>
    <lineage>
        <taxon>Eukaryota</taxon>
        <taxon>Sar</taxon>
        <taxon>Stramenopiles</taxon>
        <taxon>Oomycota</taxon>
        <taxon>Peronosporomycetes</taxon>
        <taxon>Peronosporales</taxon>
        <taxon>Peronosporaceae</taxon>
        <taxon>Peronospora</taxon>
    </lineage>
</organism>
<feature type="region of interest" description="Disordered" evidence="1">
    <location>
        <begin position="347"/>
        <end position="424"/>
    </location>
</feature>
<feature type="region of interest" description="Disordered" evidence="1">
    <location>
        <begin position="51"/>
        <end position="249"/>
    </location>
</feature>
<proteinExistence type="predicted"/>
<feature type="compositionally biased region" description="Low complexity" evidence="1">
    <location>
        <begin position="221"/>
        <end position="231"/>
    </location>
</feature>
<evidence type="ECO:0000313" key="3">
    <source>
        <dbReference type="Proteomes" id="UP000282087"/>
    </source>
</evidence>
<dbReference type="AlphaFoldDB" id="A0A3M6VED4"/>
<dbReference type="PANTHER" id="PTHR34348:SF1">
    <property type="entry name" value="SURFEIT LOCUS PROTEIN 2"/>
    <property type="match status" value="1"/>
</dbReference>
<evidence type="ECO:0000256" key="1">
    <source>
        <dbReference type="SAM" id="MobiDB-lite"/>
    </source>
</evidence>
<dbReference type="VEuPathDB" id="FungiDB:DD237_004207"/>
<evidence type="ECO:0000313" key="2">
    <source>
        <dbReference type="EMBL" id="RMX65385.1"/>
    </source>
</evidence>
<feature type="compositionally biased region" description="Low complexity" evidence="1">
    <location>
        <begin position="63"/>
        <end position="73"/>
    </location>
</feature>
<dbReference type="Pfam" id="PF05477">
    <property type="entry name" value="SURF2"/>
    <property type="match status" value="1"/>
</dbReference>
<accession>A0A3M6VED4</accession>
<name>A0A3M6VED4_9STRA</name>
<comment type="caution">
    <text evidence="2">The sequence shown here is derived from an EMBL/GenBank/DDBJ whole genome shotgun (WGS) entry which is preliminary data.</text>
</comment>
<gene>
    <name evidence="2" type="ORF">DD238_002650</name>
</gene>
<dbReference type="InterPro" id="IPR008833">
    <property type="entry name" value="Surf2"/>
</dbReference>
<feature type="compositionally biased region" description="Basic and acidic residues" evidence="1">
    <location>
        <begin position="77"/>
        <end position="136"/>
    </location>
</feature>
<feature type="compositionally biased region" description="Low complexity" evidence="1">
    <location>
        <begin position="168"/>
        <end position="187"/>
    </location>
</feature>
<keyword evidence="3" id="KW-1185">Reference proteome</keyword>
<dbReference type="PANTHER" id="PTHR34348">
    <property type="entry name" value="SURFEIT LOCUS PROTEIN 2"/>
    <property type="match status" value="1"/>
</dbReference>
<feature type="compositionally biased region" description="Polar residues" evidence="1">
    <location>
        <begin position="189"/>
        <end position="209"/>
    </location>
</feature>
<reference evidence="2 3" key="1">
    <citation type="submission" date="2018-06" db="EMBL/GenBank/DDBJ databases">
        <title>Comparative genomics of downy mildews reveals potential adaptations to biotrophy.</title>
        <authorList>
            <person name="Fletcher K."/>
            <person name="Klosterman S.J."/>
            <person name="Derevnina L."/>
            <person name="Martin F."/>
            <person name="Koike S."/>
            <person name="Reyes Chin-Wo S."/>
            <person name="Mou B."/>
            <person name="Michelmore R."/>
        </authorList>
    </citation>
    <scope>NUCLEOTIDE SEQUENCE [LARGE SCALE GENOMIC DNA]</scope>
    <source>
        <strain evidence="2 3">R14</strain>
    </source>
</reference>
<dbReference type="Proteomes" id="UP000282087">
    <property type="component" value="Unassembled WGS sequence"/>
</dbReference>